<keyword evidence="5" id="KW-0418">Kinase</keyword>
<feature type="domain" description="Histidine kinase" evidence="9">
    <location>
        <begin position="434"/>
        <end position="649"/>
    </location>
</feature>
<dbReference type="STRING" id="1172190.M947_07600"/>
<comment type="caution">
    <text evidence="10">The sequence shown here is derived from an EMBL/GenBank/DDBJ whole genome shotgun (WGS) entry which is preliminary data.</text>
</comment>
<dbReference type="PANTHER" id="PTHR43065:SF46">
    <property type="entry name" value="C4-DICARBOXYLATE TRANSPORT SENSOR PROTEIN DCTB"/>
    <property type="match status" value="1"/>
</dbReference>
<feature type="transmembrane region" description="Helical" evidence="8">
    <location>
        <begin position="329"/>
        <end position="350"/>
    </location>
</feature>
<dbReference type="Pfam" id="PF07696">
    <property type="entry name" value="7TMR-DISMED2"/>
    <property type="match status" value="1"/>
</dbReference>
<feature type="transmembrane region" description="Helical" evidence="8">
    <location>
        <begin position="182"/>
        <end position="201"/>
    </location>
</feature>
<keyword evidence="8" id="KW-1133">Transmembrane helix</keyword>
<keyword evidence="6" id="KW-0067">ATP-binding</keyword>
<dbReference type="InterPro" id="IPR011623">
    <property type="entry name" value="7TMR_DISM_rcpt_extracell_dom1"/>
</dbReference>
<dbReference type="PRINTS" id="PR00344">
    <property type="entry name" value="BCTRLSENSOR"/>
</dbReference>
<dbReference type="InterPro" id="IPR036890">
    <property type="entry name" value="HATPase_C_sf"/>
</dbReference>
<dbReference type="Proteomes" id="UP000015520">
    <property type="component" value="Unassembled WGS sequence"/>
</dbReference>
<dbReference type="SUPFAM" id="SSF55874">
    <property type="entry name" value="ATPase domain of HSP90 chaperone/DNA topoisomerase II/histidine kinase"/>
    <property type="match status" value="1"/>
</dbReference>
<dbReference type="InterPro" id="IPR036097">
    <property type="entry name" value="HisK_dim/P_sf"/>
</dbReference>
<dbReference type="Gene3D" id="2.60.40.2380">
    <property type="match status" value="1"/>
</dbReference>
<evidence type="ECO:0000256" key="3">
    <source>
        <dbReference type="ARBA" id="ARBA00022679"/>
    </source>
</evidence>
<keyword evidence="3" id="KW-0808">Transferase</keyword>
<evidence type="ECO:0000256" key="1">
    <source>
        <dbReference type="ARBA" id="ARBA00000085"/>
    </source>
</evidence>
<evidence type="ECO:0000256" key="8">
    <source>
        <dbReference type="SAM" id="Phobius"/>
    </source>
</evidence>
<keyword evidence="8" id="KW-0472">Membrane</keyword>
<feature type="transmembrane region" description="Helical" evidence="8">
    <location>
        <begin position="300"/>
        <end position="322"/>
    </location>
</feature>
<proteinExistence type="predicted"/>
<evidence type="ECO:0000313" key="10">
    <source>
        <dbReference type="EMBL" id="EQB39315.1"/>
    </source>
</evidence>
<keyword evidence="11" id="KW-1185">Reference proteome</keyword>
<accession>T0JE85</accession>
<dbReference type="AlphaFoldDB" id="T0JE85"/>
<dbReference type="InterPro" id="IPR003594">
    <property type="entry name" value="HATPase_dom"/>
</dbReference>
<name>T0JE85_9BACT</name>
<keyword evidence="4" id="KW-0547">Nucleotide-binding</keyword>
<dbReference type="InterPro" id="IPR004358">
    <property type="entry name" value="Sig_transdc_His_kin-like_C"/>
</dbReference>
<evidence type="ECO:0000256" key="5">
    <source>
        <dbReference type="ARBA" id="ARBA00022777"/>
    </source>
</evidence>
<evidence type="ECO:0000256" key="4">
    <source>
        <dbReference type="ARBA" id="ARBA00022741"/>
    </source>
</evidence>
<dbReference type="SUPFAM" id="SSF47384">
    <property type="entry name" value="Homodimeric domain of signal transducing histidine kinase"/>
    <property type="match status" value="1"/>
</dbReference>
<organism evidence="10 11">
    <name type="scientific">Sulfurimonas hongkongensis</name>
    <dbReference type="NCBI Taxonomy" id="1172190"/>
    <lineage>
        <taxon>Bacteria</taxon>
        <taxon>Pseudomonadati</taxon>
        <taxon>Campylobacterota</taxon>
        <taxon>Epsilonproteobacteria</taxon>
        <taxon>Campylobacterales</taxon>
        <taxon>Sulfurimonadaceae</taxon>
        <taxon>Sulfurimonas</taxon>
    </lineage>
</organism>
<dbReference type="Gene3D" id="1.10.287.130">
    <property type="match status" value="1"/>
</dbReference>
<feature type="transmembrane region" description="Helical" evidence="8">
    <location>
        <begin position="275"/>
        <end position="294"/>
    </location>
</feature>
<evidence type="ECO:0000313" key="11">
    <source>
        <dbReference type="Proteomes" id="UP000015520"/>
    </source>
</evidence>
<evidence type="ECO:0000256" key="7">
    <source>
        <dbReference type="ARBA" id="ARBA00023012"/>
    </source>
</evidence>
<keyword evidence="8" id="KW-0812">Transmembrane</keyword>
<keyword evidence="7" id="KW-0902">Two-component regulatory system</keyword>
<feature type="transmembrane region" description="Helical" evidence="8">
    <location>
        <begin position="208"/>
        <end position="232"/>
    </location>
</feature>
<evidence type="ECO:0000256" key="6">
    <source>
        <dbReference type="ARBA" id="ARBA00022840"/>
    </source>
</evidence>
<dbReference type="GO" id="GO:0005524">
    <property type="term" value="F:ATP binding"/>
    <property type="evidence" value="ECO:0007669"/>
    <property type="project" value="UniProtKB-KW"/>
</dbReference>
<dbReference type="PROSITE" id="PS50109">
    <property type="entry name" value="HIS_KIN"/>
    <property type="match status" value="1"/>
</dbReference>
<dbReference type="PANTHER" id="PTHR43065">
    <property type="entry name" value="SENSOR HISTIDINE KINASE"/>
    <property type="match status" value="1"/>
</dbReference>
<dbReference type="eggNOG" id="COG4191">
    <property type="taxonomic scope" value="Bacteria"/>
</dbReference>
<sequence length="649" mass="75382">MRCLFLILFFASFLSSSEILRVTQEQEPYILGTQLEFYVDEKEDATLKDIQTKEFEKYSECIPNFGFLAKVHWFRLKFNYNEAMKRKEWWLSIDYPLLDFVDVYLLDANNQLISHKKSGDLYPLYERDIKHHNLVFSLTNNSTETHTLYVKVKTSSSMLVPMEIISSKALLEHTHLHQSLSGIYYGILLVLIFYNLIAYIYTKEKIYVLYIAFVASYALWQLSFDGLGWLYVWQENAWMREKGAVFFISTSIFFQLIFSQSLLNSKNNIPKYDKYVLGPFIYLSILGIVVSALMPYKYTILVGASLSIIIPLVLLVAGWMVMKKDYYSIRLFVLGWGIFLLGTLLFTLSKFNLISGYFAMKYVQQAASGVEMILLSAALAERLKRLHDEYTNKLKDHNKNLKLEVEIALKKARQKDKILIEQSRLASMGEMIEQIAHQWRQPLNDIGLLNQDMYFKKQLSKLSDDDFNRIHEGIDNNIRYMSDTIDDFRNYYKSDKKKESYLLDEVIDSMLSIIGTTLEYSNIKVSLDIDKDIRLLNVKNELQQVMLIILNNAKDALLANKIDKKKIEIRAYKDTKDAYILVSDNGGGIPKEIKNKIFDPYFSTKHKNQGTGIGLYMSKMIIEKNMQGSLSVENIDKGARFTIKLPLED</sequence>
<feature type="transmembrane region" description="Helical" evidence="8">
    <location>
        <begin position="244"/>
        <end position="263"/>
    </location>
</feature>
<comment type="catalytic activity">
    <reaction evidence="1">
        <text>ATP + protein L-histidine = ADP + protein N-phospho-L-histidine.</text>
        <dbReference type="EC" id="2.7.13.3"/>
    </reaction>
</comment>
<dbReference type="PATRIC" id="fig|1172190.3.peg.1470"/>
<evidence type="ECO:0000259" key="9">
    <source>
        <dbReference type="PROSITE" id="PS50109"/>
    </source>
</evidence>
<dbReference type="SMART" id="SM00387">
    <property type="entry name" value="HATPase_c"/>
    <property type="match status" value="1"/>
</dbReference>
<dbReference type="EC" id="2.7.13.3" evidence="2"/>
<dbReference type="InterPro" id="IPR011622">
    <property type="entry name" value="7TMR_DISM_rcpt_extracell_dom2"/>
</dbReference>
<dbReference type="Pfam" id="PF07695">
    <property type="entry name" value="7TMR-DISM_7TM"/>
    <property type="match status" value="1"/>
</dbReference>
<dbReference type="OrthoDB" id="9805967at2"/>
<dbReference type="EMBL" id="AUPZ01000009">
    <property type="protein sequence ID" value="EQB39315.1"/>
    <property type="molecule type" value="Genomic_DNA"/>
</dbReference>
<evidence type="ECO:0000256" key="2">
    <source>
        <dbReference type="ARBA" id="ARBA00012438"/>
    </source>
</evidence>
<dbReference type="RefSeq" id="WP_021287776.1">
    <property type="nucleotide sequence ID" value="NZ_AUPZ01000009.1"/>
</dbReference>
<dbReference type="InterPro" id="IPR005467">
    <property type="entry name" value="His_kinase_dom"/>
</dbReference>
<gene>
    <name evidence="10" type="ORF">M947_07600</name>
</gene>
<protein>
    <recommendedName>
        <fullName evidence="2">histidine kinase</fullName>
        <ecNumber evidence="2">2.7.13.3</ecNumber>
    </recommendedName>
</protein>
<dbReference type="Pfam" id="PF02518">
    <property type="entry name" value="HATPase_c"/>
    <property type="match status" value="1"/>
</dbReference>
<dbReference type="Gene3D" id="3.30.565.10">
    <property type="entry name" value="Histidine kinase-like ATPase, C-terminal domain"/>
    <property type="match status" value="1"/>
</dbReference>
<dbReference type="GO" id="GO:0000155">
    <property type="term" value="F:phosphorelay sensor kinase activity"/>
    <property type="evidence" value="ECO:0007669"/>
    <property type="project" value="InterPro"/>
</dbReference>
<reference evidence="10 11" key="1">
    <citation type="submission" date="2013-07" db="EMBL/GenBank/DDBJ databases">
        <title>Sulfurimonas hongkongensis AST-10 Genome Sequencing.</title>
        <authorList>
            <person name="Cai L."/>
            <person name="Zhang T."/>
        </authorList>
    </citation>
    <scope>NUCLEOTIDE SEQUENCE [LARGE SCALE GENOMIC DNA]</scope>
    <source>
        <strain evidence="10 11">AST-10</strain>
    </source>
</reference>